<reference evidence="1 2" key="1">
    <citation type="journal article" date="2018" name="Aquat. Microb. Ecol.">
        <title>Gammaproteobacterial methanotrophs dominate.</title>
        <authorList>
            <person name="Rissanen A.J."/>
            <person name="Saarenheimo J."/>
            <person name="Tiirola M."/>
            <person name="Peura S."/>
            <person name="Aalto S.L."/>
            <person name="Karvinen A."/>
            <person name="Nykanen H."/>
        </authorList>
    </citation>
    <scope>NUCLEOTIDE SEQUENCE [LARGE SCALE GENOMIC DNA]</scope>
    <source>
        <strain evidence="1">AMbin10</strain>
    </source>
</reference>
<protein>
    <submittedName>
        <fullName evidence="1">Uncharacterized protein</fullName>
    </submittedName>
</protein>
<gene>
    <name evidence="1" type="ORF">DM484_05470</name>
</gene>
<accession>A0A2W4RTR8</accession>
<dbReference type="EMBL" id="QJPH01000195">
    <property type="protein sequence ID" value="PZN82998.1"/>
    <property type="molecule type" value="Genomic_DNA"/>
</dbReference>
<dbReference type="AlphaFoldDB" id="A0A2W4RTR8"/>
<proteinExistence type="predicted"/>
<dbReference type="Proteomes" id="UP000249396">
    <property type="component" value="Unassembled WGS sequence"/>
</dbReference>
<name>A0A2W4RTR8_9GAMM</name>
<comment type="caution">
    <text evidence="1">The sequence shown here is derived from an EMBL/GenBank/DDBJ whole genome shotgun (WGS) entry which is preliminary data.</text>
</comment>
<evidence type="ECO:0000313" key="2">
    <source>
        <dbReference type="Proteomes" id="UP000249396"/>
    </source>
</evidence>
<sequence length="172" mass="18380">MRGILNKYWMHVTLAYDPSDDTVRLLPGKSNTLFPAKTDCGLRRWVKIDQIGQAARSAVNDFHNQVLGTIAIGSAAVYIMSQEKASNRVSSCTQDALVHYAANSATKAVLSNPVAQSAAASALAQAYNGSVSGGRVVKDVAVSLFKQELAKKDPAYAYAFSSASFLVCAFNQ</sequence>
<organism evidence="1 2">
    <name type="scientific">Candidatus Methylumidiphilus alinenensis</name>
    <dbReference type="NCBI Taxonomy" id="2202197"/>
    <lineage>
        <taxon>Bacteria</taxon>
        <taxon>Pseudomonadati</taxon>
        <taxon>Pseudomonadota</taxon>
        <taxon>Gammaproteobacteria</taxon>
        <taxon>Methylococcales</taxon>
        <taxon>Candidatus Methylumidiphilus</taxon>
    </lineage>
</organism>
<evidence type="ECO:0000313" key="1">
    <source>
        <dbReference type="EMBL" id="PZN82998.1"/>
    </source>
</evidence>